<dbReference type="InterPro" id="IPR036766">
    <property type="entry name" value="Fe_traffick_prot_YggX_sf"/>
</dbReference>
<dbReference type="PANTHER" id="PTHR36965">
    <property type="entry name" value="FE(2+)-TRAFFICKING PROTEIN-RELATED"/>
    <property type="match status" value="1"/>
</dbReference>
<dbReference type="NCBIfam" id="NF003817">
    <property type="entry name" value="PRK05408.1"/>
    <property type="match status" value="1"/>
</dbReference>
<proteinExistence type="inferred from homology"/>
<evidence type="ECO:0000256" key="1">
    <source>
        <dbReference type="ARBA" id="ARBA00023004"/>
    </source>
</evidence>
<dbReference type="PANTHER" id="PTHR36965:SF1">
    <property type="entry name" value="FE(2+)-TRAFFICKING PROTEIN-RELATED"/>
    <property type="match status" value="1"/>
</dbReference>
<dbReference type="EMBL" id="AUZY01005949">
    <property type="protein sequence ID" value="EQD56120.1"/>
    <property type="molecule type" value="Genomic_DNA"/>
</dbReference>
<name>T1BQ70_9ZZZZ</name>
<reference evidence="3" key="1">
    <citation type="submission" date="2013-08" db="EMBL/GenBank/DDBJ databases">
        <authorList>
            <person name="Mendez C."/>
            <person name="Richter M."/>
            <person name="Ferrer M."/>
            <person name="Sanchez J."/>
        </authorList>
    </citation>
    <scope>NUCLEOTIDE SEQUENCE</scope>
</reference>
<dbReference type="GO" id="GO:0005506">
    <property type="term" value="F:iron ion binding"/>
    <property type="evidence" value="ECO:0007669"/>
    <property type="project" value="InterPro"/>
</dbReference>
<dbReference type="Gene3D" id="1.10.3880.10">
    <property type="entry name" value="Fe(II) trafficking protein YggX"/>
    <property type="match status" value="1"/>
</dbReference>
<dbReference type="HAMAP" id="MF_00686">
    <property type="entry name" value="Fe_traffic_YggX"/>
    <property type="match status" value="1"/>
</dbReference>
<gene>
    <name evidence="3" type="ORF">B1B_09058</name>
</gene>
<protein>
    <submittedName>
        <fullName evidence="3">Fe(II) trafficking protein YggX</fullName>
    </submittedName>
</protein>
<comment type="caution">
    <text evidence="3">The sequence shown here is derived from an EMBL/GenBank/DDBJ whole genome shotgun (WGS) entry which is preliminary data.</text>
</comment>
<feature type="region of interest" description="Disordered" evidence="2">
    <location>
        <begin position="73"/>
        <end position="99"/>
    </location>
</feature>
<evidence type="ECO:0000256" key="2">
    <source>
        <dbReference type="SAM" id="MobiDB-lite"/>
    </source>
</evidence>
<dbReference type="InterPro" id="IPR007457">
    <property type="entry name" value="Fe_traffick_prot_YggX"/>
</dbReference>
<accession>T1BQ70</accession>
<dbReference type="Pfam" id="PF04362">
    <property type="entry name" value="Iron_traffic"/>
    <property type="match status" value="1"/>
</dbReference>
<dbReference type="AlphaFoldDB" id="T1BQ70"/>
<reference evidence="3" key="2">
    <citation type="journal article" date="2014" name="ISME J.">
        <title>Microbial stratification in low pH oxic and suboxic macroscopic growths along an acid mine drainage.</title>
        <authorList>
            <person name="Mendez-Garcia C."/>
            <person name="Mesa V."/>
            <person name="Sprenger R.R."/>
            <person name="Richter M."/>
            <person name="Diez M.S."/>
            <person name="Solano J."/>
            <person name="Bargiela R."/>
            <person name="Golyshina O.V."/>
            <person name="Manteca A."/>
            <person name="Ramos J.L."/>
            <person name="Gallego J.R."/>
            <person name="Llorente I."/>
            <person name="Martins Dos Santos V.A."/>
            <person name="Jensen O.N."/>
            <person name="Pelaez A.I."/>
            <person name="Sanchez J."/>
            <person name="Ferrer M."/>
        </authorList>
    </citation>
    <scope>NUCLEOTIDE SEQUENCE</scope>
</reference>
<organism evidence="3">
    <name type="scientific">mine drainage metagenome</name>
    <dbReference type="NCBI Taxonomy" id="410659"/>
    <lineage>
        <taxon>unclassified sequences</taxon>
        <taxon>metagenomes</taxon>
        <taxon>ecological metagenomes</taxon>
    </lineage>
</organism>
<keyword evidence="1" id="KW-0408">Iron</keyword>
<evidence type="ECO:0000313" key="3">
    <source>
        <dbReference type="EMBL" id="EQD56120.1"/>
    </source>
</evidence>
<dbReference type="GO" id="GO:0005829">
    <property type="term" value="C:cytosol"/>
    <property type="evidence" value="ECO:0007669"/>
    <property type="project" value="TreeGrafter"/>
</dbReference>
<sequence length="99" mass="11123">MRTVQCVILKKESPGLESPPFPGPLGQRIFDTVSAEAWQMWVRQQTMIINEYRLSTLDPKARAFLRSEMSNFFFGTGPSPPPGFQPPEDSESDGSAHEH</sequence>
<dbReference type="SUPFAM" id="SSF111148">
    <property type="entry name" value="YggX-like"/>
    <property type="match status" value="1"/>
</dbReference>
<dbReference type="PIRSF" id="PIRSF029827">
    <property type="entry name" value="Fe_traffic_YggX"/>
    <property type="match status" value="1"/>
</dbReference>
<dbReference type="GO" id="GO:0034599">
    <property type="term" value="P:cellular response to oxidative stress"/>
    <property type="evidence" value="ECO:0007669"/>
    <property type="project" value="TreeGrafter"/>
</dbReference>